<proteinExistence type="predicted"/>
<dbReference type="InterPro" id="IPR038973">
    <property type="entry name" value="MutL/Mlh/Pms-like"/>
</dbReference>
<dbReference type="InterPro" id="IPR014721">
    <property type="entry name" value="Ribsml_uS5_D2-typ_fold_subgr"/>
</dbReference>
<gene>
    <name evidence="1" type="ORF">KY290_015346</name>
</gene>
<dbReference type="PANTHER" id="PTHR10073:SF47">
    <property type="entry name" value="DNA MISMATCH REPAIR PROTEIN MLH3"/>
    <property type="match status" value="1"/>
</dbReference>
<protein>
    <submittedName>
        <fullName evidence="1">Uncharacterized protein</fullName>
    </submittedName>
</protein>
<sequence>MYMRWGVKRRICTNKISKFLRFMGQNGGTAVQRLQAVLNRVFEESGLLYSMSFHSRHPINMFNLPPQVVVTSGTGTENLKNQDTILSVTSGVLHFIGDSLVPDTIDKNFLKGAKVLQQVDKKFIPIVASTTPAIIDQSLFVMYFTTNQFEILFIACSEDDLVCTNASPSLLPQLSSGFGIHLSSLNRLNASDGSFKLSRYVSGPSIFLYPLISVYFPGQKKNEKLIFVLVTLRSEVDLRYIPLFLLNLNCPRSLYDSTLEPSKISVEFKDWHPVLLFIEDTVTNLWTPPPASLKGDKLWKVGWWKKEFLMHQMVEIISVLRHRVVLSLSFLLSYLDLENLDKNITVEVSSSSNAVPFPAPPSRYSEISKGRCRAQSCKATLELPSLLPKKLTGECSVREISNLLLIFCGEVLLKSMILGPDSSVRLKGQDDFLDNKFLDSKINASASSSYKSENLVGSGWEDESQTIVAGKSTDDTSFSESVDLDDSAKLMHESRKPFICGSVLFTEA</sequence>
<evidence type="ECO:0000313" key="2">
    <source>
        <dbReference type="Proteomes" id="UP000826656"/>
    </source>
</evidence>
<dbReference type="InterPro" id="IPR020568">
    <property type="entry name" value="Ribosomal_Su5_D2-typ_SF"/>
</dbReference>
<keyword evidence="2" id="KW-1185">Reference proteome</keyword>
<name>A0ABQ7VSU7_SOLTU</name>
<comment type="caution">
    <text evidence="1">The sequence shown here is derived from an EMBL/GenBank/DDBJ whole genome shotgun (WGS) entry which is preliminary data.</text>
</comment>
<organism evidence="1 2">
    <name type="scientific">Solanum tuberosum</name>
    <name type="common">Potato</name>
    <dbReference type="NCBI Taxonomy" id="4113"/>
    <lineage>
        <taxon>Eukaryota</taxon>
        <taxon>Viridiplantae</taxon>
        <taxon>Streptophyta</taxon>
        <taxon>Embryophyta</taxon>
        <taxon>Tracheophyta</taxon>
        <taxon>Spermatophyta</taxon>
        <taxon>Magnoliopsida</taxon>
        <taxon>eudicotyledons</taxon>
        <taxon>Gunneridae</taxon>
        <taxon>Pentapetalae</taxon>
        <taxon>asterids</taxon>
        <taxon>lamiids</taxon>
        <taxon>Solanales</taxon>
        <taxon>Solanaceae</taxon>
        <taxon>Solanoideae</taxon>
        <taxon>Solaneae</taxon>
        <taxon>Solanum</taxon>
    </lineage>
</organism>
<dbReference type="Proteomes" id="UP000826656">
    <property type="component" value="Unassembled WGS sequence"/>
</dbReference>
<dbReference type="Gene3D" id="3.30.230.10">
    <property type="match status" value="1"/>
</dbReference>
<reference evidence="1 2" key="1">
    <citation type="journal article" date="2021" name="bioRxiv">
        <title>Chromosome-scale and haplotype-resolved genome assembly of a tetraploid potato cultivar.</title>
        <authorList>
            <person name="Sun H."/>
            <person name="Jiao W.-B."/>
            <person name="Krause K."/>
            <person name="Campoy J.A."/>
            <person name="Goel M."/>
            <person name="Folz-Donahue K."/>
            <person name="Kukat C."/>
            <person name="Huettel B."/>
            <person name="Schneeberger K."/>
        </authorList>
    </citation>
    <scope>NUCLEOTIDE SEQUENCE [LARGE SCALE GENOMIC DNA]</scope>
    <source>
        <strain evidence="1">SolTubOtavaFocal</strain>
        <tissue evidence="1">Leaves</tissue>
    </source>
</reference>
<dbReference type="EMBL" id="JAIVGD010000011">
    <property type="protein sequence ID" value="KAH0771365.1"/>
    <property type="molecule type" value="Genomic_DNA"/>
</dbReference>
<dbReference type="PANTHER" id="PTHR10073">
    <property type="entry name" value="DNA MISMATCH REPAIR PROTEIN MLH, PMS, MUTL"/>
    <property type="match status" value="1"/>
</dbReference>
<dbReference type="SUPFAM" id="SSF54211">
    <property type="entry name" value="Ribosomal protein S5 domain 2-like"/>
    <property type="match status" value="1"/>
</dbReference>
<evidence type="ECO:0000313" key="1">
    <source>
        <dbReference type="EMBL" id="KAH0771365.1"/>
    </source>
</evidence>
<accession>A0ABQ7VSU7</accession>